<protein>
    <submittedName>
        <fullName evidence="1">Uncharacterized protein</fullName>
    </submittedName>
</protein>
<dbReference type="EMBL" id="AMYD01002831">
    <property type="protein sequence ID" value="EQB47766.1"/>
    <property type="molecule type" value="Genomic_DNA"/>
</dbReference>
<name>T0L808_COLGC</name>
<reference evidence="2" key="1">
    <citation type="journal article" date="2013" name="Mol. Plant Microbe Interact.">
        <title>Global aspects of pacC regulation of pathogenicity genes in Colletotrichum gloeosporioides as revealed by transcriptome analysis.</title>
        <authorList>
            <person name="Alkan N."/>
            <person name="Meng X."/>
            <person name="Friedlander G."/>
            <person name="Reuveni E."/>
            <person name="Sukno S."/>
            <person name="Sherman A."/>
            <person name="Thon M."/>
            <person name="Fluhr R."/>
            <person name="Prusky D."/>
        </authorList>
    </citation>
    <scope>NUCLEOTIDE SEQUENCE [LARGE SCALE GENOMIC DNA]</scope>
    <source>
        <strain evidence="2">Cg-14</strain>
    </source>
</reference>
<organism evidence="1 2">
    <name type="scientific">Colletotrichum gloeosporioides (strain Cg-14)</name>
    <name type="common">Anthracnose fungus</name>
    <name type="synonym">Glomerella cingulata</name>
    <dbReference type="NCBI Taxonomy" id="1237896"/>
    <lineage>
        <taxon>Eukaryota</taxon>
        <taxon>Fungi</taxon>
        <taxon>Dikarya</taxon>
        <taxon>Ascomycota</taxon>
        <taxon>Pezizomycotina</taxon>
        <taxon>Sordariomycetes</taxon>
        <taxon>Hypocreomycetidae</taxon>
        <taxon>Glomerellales</taxon>
        <taxon>Glomerellaceae</taxon>
        <taxon>Colletotrichum</taxon>
        <taxon>Colletotrichum gloeosporioides species complex</taxon>
    </lineage>
</organism>
<gene>
    <name evidence="1" type="ORF">CGLO_13063</name>
</gene>
<dbReference type="HOGENOM" id="CLU_3428493_0_0_1"/>
<comment type="caution">
    <text evidence="1">The sequence shown here is derived from an EMBL/GenBank/DDBJ whole genome shotgun (WGS) entry which is preliminary data.</text>
</comment>
<dbReference type="AlphaFoldDB" id="T0L808"/>
<sequence>MYATNYALQKLIFRMNLMQR</sequence>
<accession>T0L808</accession>
<evidence type="ECO:0000313" key="1">
    <source>
        <dbReference type="EMBL" id="EQB47766.1"/>
    </source>
</evidence>
<evidence type="ECO:0000313" key="2">
    <source>
        <dbReference type="Proteomes" id="UP000015530"/>
    </source>
</evidence>
<proteinExistence type="predicted"/>
<dbReference type="Proteomes" id="UP000015530">
    <property type="component" value="Unassembled WGS sequence"/>
</dbReference>